<feature type="domain" description="Bro-N" evidence="1">
    <location>
        <begin position="8"/>
        <end position="116"/>
    </location>
</feature>
<dbReference type="InterPro" id="IPR003497">
    <property type="entry name" value="BRO_N_domain"/>
</dbReference>
<accession>A0A369Z6C8</accession>
<dbReference type="Proteomes" id="UP000253999">
    <property type="component" value="Unassembled WGS sequence"/>
</dbReference>
<protein>
    <recommendedName>
        <fullName evidence="1">Bro-N domain-containing protein</fullName>
    </recommendedName>
</protein>
<gene>
    <name evidence="2" type="ORF">DPV98_10420</name>
</gene>
<comment type="caution">
    <text evidence="2">The sequence shown here is derived from an EMBL/GenBank/DDBJ whole genome shotgun (WGS) entry which is preliminary data.</text>
</comment>
<dbReference type="PANTHER" id="PTHR36180">
    <property type="entry name" value="DNA-BINDING PROTEIN-RELATED-RELATED"/>
    <property type="match status" value="1"/>
</dbReference>
<sequence length="229" mass="26173">MTTQISTQTQVSTFNFENQSIRTIAINNEPWFIAKDLCDAINISNYRDAIERLDEDEKGVALTDTLGGKQEMAVVSESGMYTLILRCRDAVKKGSVPHRFRKWVTAEVLPQIRKTGSYSQNIEPIRPLEPTYHREHTQTEMLCFASLWFSLYNCRDTLEQVSEPLMALGARLGSTAYTHATEYRNTLGLLQRILVKMLDGIETEEPHYRKALATLRGYQPRGLARIAKR</sequence>
<dbReference type="Pfam" id="PF10548">
    <property type="entry name" value="P22_AR_C"/>
    <property type="match status" value="1"/>
</dbReference>
<name>A0A369Z6C8_HAEPH</name>
<dbReference type="InterPro" id="IPR018876">
    <property type="entry name" value="Phage_P22_antirepressor_C"/>
</dbReference>
<dbReference type="PROSITE" id="PS51750">
    <property type="entry name" value="BRO_N"/>
    <property type="match status" value="1"/>
</dbReference>
<organism evidence="2 3">
    <name type="scientific">Haemophilus parahaemolyticus</name>
    <dbReference type="NCBI Taxonomy" id="735"/>
    <lineage>
        <taxon>Bacteria</taxon>
        <taxon>Pseudomonadati</taxon>
        <taxon>Pseudomonadota</taxon>
        <taxon>Gammaproteobacteria</taxon>
        <taxon>Pasteurellales</taxon>
        <taxon>Pasteurellaceae</taxon>
        <taxon>Haemophilus</taxon>
    </lineage>
</organism>
<proteinExistence type="predicted"/>
<evidence type="ECO:0000313" key="2">
    <source>
        <dbReference type="EMBL" id="RDE99875.1"/>
    </source>
</evidence>
<evidence type="ECO:0000313" key="3">
    <source>
        <dbReference type="Proteomes" id="UP000253999"/>
    </source>
</evidence>
<reference evidence="2 3" key="1">
    <citation type="submission" date="2018-05" db="EMBL/GenBank/DDBJ databases">
        <title>Draft Genome Sequences for a Diverse set of 7 Haemophilus Species.</title>
        <authorList>
            <person name="Nichols M."/>
            <person name="Topaz N."/>
            <person name="Wang X."/>
            <person name="Wang X."/>
            <person name="Boxrud D."/>
        </authorList>
    </citation>
    <scope>NUCLEOTIDE SEQUENCE [LARGE SCALE GENOMIC DNA]</scope>
    <source>
        <strain evidence="2 3">C2010039593</strain>
    </source>
</reference>
<dbReference type="EMBL" id="QEQD01000014">
    <property type="protein sequence ID" value="RDE99875.1"/>
    <property type="molecule type" value="Genomic_DNA"/>
</dbReference>
<evidence type="ECO:0000259" key="1">
    <source>
        <dbReference type="PROSITE" id="PS51750"/>
    </source>
</evidence>
<dbReference type="SMART" id="SM01040">
    <property type="entry name" value="Bro-N"/>
    <property type="match status" value="1"/>
</dbReference>
<dbReference type="Pfam" id="PF02498">
    <property type="entry name" value="Bro-N"/>
    <property type="match status" value="1"/>
</dbReference>
<dbReference type="PANTHER" id="PTHR36180:SF2">
    <property type="entry name" value="BRO FAMILY PROTEIN"/>
    <property type="match status" value="1"/>
</dbReference>
<dbReference type="AlphaFoldDB" id="A0A369Z6C8"/>
<dbReference type="RefSeq" id="WP_111313677.1">
    <property type="nucleotide sequence ID" value="NZ_QEQD01000014.1"/>
</dbReference>